<dbReference type="SUPFAM" id="SSF82153">
    <property type="entry name" value="FAS1 domain"/>
    <property type="match status" value="1"/>
</dbReference>
<evidence type="ECO:0000256" key="1">
    <source>
        <dbReference type="SAM" id="MobiDB-lite"/>
    </source>
</evidence>
<feature type="domain" description="FAS1" evidence="3">
    <location>
        <begin position="256"/>
        <end position="396"/>
    </location>
</feature>
<feature type="compositionally biased region" description="Low complexity" evidence="1">
    <location>
        <begin position="83"/>
        <end position="102"/>
    </location>
</feature>
<dbReference type="PROSITE" id="PS50213">
    <property type="entry name" value="FAS1"/>
    <property type="match status" value="1"/>
</dbReference>
<keyword evidence="2" id="KW-0732">Signal</keyword>
<dbReference type="EMBL" id="HBEH01000862">
    <property type="protein sequence ID" value="CAD8343996.1"/>
    <property type="molecule type" value="Transcribed_RNA"/>
</dbReference>
<feature type="region of interest" description="Disordered" evidence="1">
    <location>
        <begin position="83"/>
        <end position="248"/>
    </location>
</feature>
<feature type="signal peptide" evidence="2">
    <location>
        <begin position="1"/>
        <end position="23"/>
    </location>
</feature>
<evidence type="ECO:0000259" key="3">
    <source>
        <dbReference type="PROSITE" id="PS50213"/>
    </source>
</evidence>
<feature type="compositionally biased region" description="Basic and acidic residues" evidence="1">
    <location>
        <begin position="196"/>
        <end position="213"/>
    </location>
</feature>
<dbReference type="InterPro" id="IPR000782">
    <property type="entry name" value="FAS1_domain"/>
</dbReference>
<dbReference type="InterPro" id="IPR036378">
    <property type="entry name" value="FAS1_dom_sf"/>
</dbReference>
<feature type="chain" id="PRO_5030840078" description="FAS1 domain-containing protein" evidence="2">
    <location>
        <begin position="24"/>
        <end position="620"/>
    </location>
</feature>
<gene>
    <name evidence="4" type="ORF">PARE0329_LOCUS631</name>
</gene>
<dbReference type="Gene3D" id="2.30.180.10">
    <property type="entry name" value="FAS1 domain"/>
    <property type="match status" value="1"/>
</dbReference>
<accession>A0A7S0F7G8</accession>
<dbReference type="Pfam" id="PF02469">
    <property type="entry name" value="Fasciclin"/>
    <property type="match status" value="1"/>
</dbReference>
<sequence length="620" mass="66960">MMKYIQFLLQAGLLIVGEEKASAEFVKGANSANNRKLVGFNDMKNFADAIPTMYPTEPPPTPYPVEAETTTESEVVVGRSVVPETPATTEEPPVPGAPTKFPTRPPTPFPTKGEPSATPSSMPSDGPSLSPSVSSSPTAPTASPTVSPSDEPSEAPVTSEPTSTPTDAPSSTPSVETDAPTTKSPTEEPSESPTDEPTKGEETFTGRTITKEKGGKKKKNKPKKSGSEDEIVIEGRANVPERDSLEAAAGPEPSTILDIVCHVDNNQVWGTLCVVLTEASVFDFLGTVKGKKHTLFAPTNEAFENSEYSLDQLLLDEVALESLISIHLTPSVIPYNNLKCNKKTGMISFYDTYTLCIGDKLIQNGDGNELRNLPIIEDPWNIYATNGIIHSVNNLILPFGFAVENYFAEDFMGNFTDEIGDDDDYFIGNFTDEEIVDYEDSKIVGNFTDEEIIDDEESEMITGRSNFTDTEVITESQNVTASEIIAESENITISENITVDDSTDEDSAQYDVDDLSTEGTIGGGDIAIGEAIDSVTDLIDNRQDFQPQSGRQCRVCHSDELCAVPRSANLLFPGEGEVACVDVLSRQNSENGIVLGPSMCGALQRRFQEYCMIGTDNGKL</sequence>
<proteinExistence type="predicted"/>
<feature type="compositionally biased region" description="Low complexity" evidence="1">
    <location>
        <begin position="123"/>
        <end position="150"/>
    </location>
</feature>
<evidence type="ECO:0000256" key="2">
    <source>
        <dbReference type="SAM" id="SignalP"/>
    </source>
</evidence>
<feature type="compositionally biased region" description="Low complexity" evidence="1">
    <location>
        <begin position="158"/>
        <end position="184"/>
    </location>
</feature>
<dbReference type="SMART" id="SM00554">
    <property type="entry name" value="FAS1"/>
    <property type="match status" value="1"/>
</dbReference>
<name>A0A7S0F7G8_9STRA</name>
<reference evidence="4" key="1">
    <citation type="submission" date="2021-01" db="EMBL/GenBank/DDBJ databases">
        <authorList>
            <person name="Corre E."/>
            <person name="Pelletier E."/>
            <person name="Niang G."/>
            <person name="Scheremetjew M."/>
            <person name="Finn R."/>
            <person name="Kale V."/>
            <person name="Holt S."/>
            <person name="Cochrane G."/>
            <person name="Meng A."/>
            <person name="Brown T."/>
            <person name="Cohen L."/>
        </authorList>
    </citation>
    <scope>NUCLEOTIDE SEQUENCE</scope>
    <source>
        <strain evidence="4">B593</strain>
    </source>
</reference>
<dbReference type="AlphaFoldDB" id="A0A7S0F7G8"/>
<feature type="compositionally biased region" description="Basic residues" evidence="1">
    <location>
        <begin position="214"/>
        <end position="224"/>
    </location>
</feature>
<protein>
    <recommendedName>
        <fullName evidence="3">FAS1 domain-containing protein</fullName>
    </recommendedName>
</protein>
<evidence type="ECO:0000313" key="4">
    <source>
        <dbReference type="EMBL" id="CAD8343996.1"/>
    </source>
</evidence>
<organism evidence="4">
    <name type="scientific">Pseudo-nitzschia arenysensis</name>
    <dbReference type="NCBI Taxonomy" id="697910"/>
    <lineage>
        <taxon>Eukaryota</taxon>
        <taxon>Sar</taxon>
        <taxon>Stramenopiles</taxon>
        <taxon>Ochrophyta</taxon>
        <taxon>Bacillariophyta</taxon>
        <taxon>Bacillariophyceae</taxon>
        <taxon>Bacillariophycidae</taxon>
        <taxon>Bacillariales</taxon>
        <taxon>Bacillariaceae</taxon>
        <taxon>Pseudo-nitzschia</taxon>
    </lineage>
</organism>